<feature type="transmembrane region" description="Helical" evidence="5">
    <location>
        <begin position="132"/>
        <end position="157"/>
    </location>
</feature>
<reference evidence="7 8" key="1">
    <citation type="submission" date="2020-08" db="EMBL/GenBank/DDBJ databases">
        <title>Genomic Encyclopedia of Type Strains, Phase IV (KMG-IV): sequencing the most valuable type-strain genomes for metagenomic binning, comparative biology and taxonomic classification.</title>
        <authorList>
            <person name="Goeker M."/>
        </authorList>
    </citation>
    <scope>NUCLEOTIDE SEQUENCE [LARGE SCALE GENOMIC DNA]</scope>
    <source>
        <strain evidence="7 8">DSM 21793</strain>
    </source>
</reference>
<evidence type="ECO:0000313" key="8">
    <source>
        <dbReference type="Proteomes" id="UP000530564"/>
    </source>
</evidence>
<dbReference type="InterPro" id="IPR051533">
    <property type="entry name" value="WaaL-like"/>
</dbReference>
<evidence type="ECO:0000256" key="5">
    <source>
        <dbReference type="SAM" id="Phobius"/>
    </source>
</evidence>
<dbReference type="PANTHER" id="PTHR37422:SF17">
    <property type="entry name" value="O-ANTIGEN LIGASE"/>
    <property type="match status" value="1"/>
</dbReference>
<evidence type="ECO:0000256" key="1">
    <source>
        <dbReference type="ARBA" id="ARBA00004141"/>
    </source>
</evidence>
<dbReference type="RefSeq" id="WP_343056039.1">
    <property type="nucleotide sequence ID" value="NZ_JACIDK010000001.1"/>
</dbReference>
<accession>A0A839ZVQ9</accession>
<comment type="subcellular location">
    <subcellularLocation>
        <location evidence="1">Membrane</location>
        <topology evidence="1">Multi-pass membrane protein</topology>
    </subcellularLocation>
</comment>
<keyword evidence="2 5" id="KW-0812">Transmembrane</keyword>
<evidence type="ECO:0000256" key="4">
    <source>
        <dbReference type="ARBA" id="ARBA00023136"/>
    </source>
</evidence>
<keyword evidence="7" id="KW-0436">Ligase</keyword>
<sequence length="419" mass="45021">MTQALAGGGAMAPAAPRLTAWRLLTLVASAGIFLIYSQFWVFPLLGDAGNPAASGLIRALYLPAYGAAALLLLLSPRATLLALLRQPFLLAICLASTLWSIAPDKTLTRVVALGFTTLGGVALAARYRWASLLEILAASFAFLTLTAIAVSVAFPSIGVMSELFPGAWRGVWPEKNALGGIMALGFIVLTAAAVLNPRRAVVWLPFAGLALLLVLMSTSKTSLVSLMLGLGGIAFVALIRRHPASGVATIWLAALAVAMVAGLFLFAADLFFEVLGKDATLTGRTKIWDAAMAQIRLRPWTGYGYGVIWESKGAWSPMSHIVKSAGFTPIHAHSAWIEQWIGLGVFGLAAFALMYVQTLMLAVVALFRDKGAYFAVPFLIVYTLMTLTESIAVTFHDFRWMMFVMVATKLVWPDREVRE</sequence>
<dbReference type="GO" id="GO:0016020">
    <property type="term" value="C:membrane"/>
    <property type="evidence" value="ECO:0007669"/>
    <property type="project" value="UniProtKB-SubCell"/>
</dbReference>
<dbReference type="AlphaFoldDB" id="A0A839ZVQ9"/>
<feature type="transmembrane region" description="Helical" evidence="5">
    <location>
        <begin position="21"/>
        <end position="43"/>
    </location>
</feature>
<evidence type="ECO:0000313" key="7">
    <source>
        <dbReference type="EMBL" id="MBB3890376.1"/>
    </source>
</evidence>
<organism evidence="7 8">
    <name type="scientific">Phenylobacterium haematophilum</name>
    <dbReference type="NCBI Taxonomy" id="98513"/>
    <lineage>
        <taxon>Bacteria</taxon>
        <taxon>Pseudomonadati</taxon>
        <taxon>Pseudomonadota</taxon>
        <taxon>Alphaproteobacteria</taxon>
        <taxon>Caulobacterales</taxon>
        <taxon>Caulobacteraceae</taxon>
        <taxon>Phenylobacterium</taxon>
    </lineage>
</organism>
<dbReference type="PANTHER" id="PTHR37422">
    <property type="entry name" value="TEICHURONIC ACID BIOSYNTHESIS PROTEIN TUAE"/>
    <property type="match status" value="1"/>
</dbReference>
<feature type="transmembrane region" description="Helical" evidence="5">
    <location>
        <begin position="251"/>
        <end position="272"/>
    </location>
</feature>
<feature type="transmembrane region" description="Helical" evidence="5">
    <location>
        <begin position="374"/>
        <end position="395"/>
    </location>
</feature>
<comment type="caution">
    <text evidence="7">The sequence shown here is derived from an EMBL/GenBank/DDBJ whole genome shotgun (WGS) entry which is preliminary data.</text>
</comment>
<feature type="transmembrane region" description="Helical" evidence="5">
    <location>
        <begin position="340"/>
        <end position="367"/>
    </location>
</feature>
<dbReference type="Proteomes" id="UP000530564">
    <property type="component" value="Unassembled WGS sequence"/>
</dbReference>
<keyword evidence="8" id="KW-1185">Reference proteome</keyword>
<feature type="transmembrane region" description="Helical" evidence="5">
    <location>
        <begin position="55"/>
        <end position="74"/>
    </location>
</feature>
<name>A0A839ZVQ9_9CAUL</name>
<feature type="transmembrane region" description="Helical" evidence="5">
    <location>
        <begin position="107"/>
        <end position="125"/>
    </location>
</feature>
<dbReference type="EMBL" id="JACIDK010000001">
    <property type="protein sequence ID" value="MBB3890376.1"/>
    <property type="molecule type" value="Genomic_DNA"/>
</dbReference>
<feature type="domain" description="O-antigen ligase-related" evidence="6">
    <location>
        <begin position="207"/>
        <end position="352"/>
    </location>
</feature>
<feature type="transmembrane region" description="Helical" evidence="5">
    <location>
        <begin position="223"/>
        <end position="239"/>
    </location>
</feature>
<proteinExistence type="predicted"/>
<keyword evidence="3 5" id="KW-1133">Transmembrane helix</keyword>
<dbReference type="Pfam" id="PF04932">
    <property type="entry name" value="Wzy_C"/>
    <property type="match status" value="1"/>
</dbReference>
<dbReference type="InterPro" id="IPR007016">
    <property type="entry name" value="O-antigen_ligase-rel_domated"/>
</dbReference>
<evidence type="ECO:0000256" key="3">
    <source>
        <dbReference type="ARBA" id="ARBA00022989"/>
    </source>
</evidence>
<feature type="transmembrane region" description="Helical" evidence="5">
    <location>
        <begin position="81"/>
        <end position="101"/>
    </location>
</feature>
<dbReference type="GO" id="GO:0016874">
    <property type="term" value="F:ligase activity"/>
    <property type="evidence" value="ECO:0007669"/>
    <property type="project" value="UniProtKB-KW"/>
</dbReference>
<protein>
    <submittedName>
        <fullName evidence="7">O-antigen ligase</fullName>
    </submittedName>
</protein>
<feature type="transmembrane region" description="Helical" evidence="5">
    <location>
        <begin position="177"/>
        <end position="195"/>
    </location>
</feature>
<feature type="transmembrane region" description="Helical" evidence="5">
    <location>
        <begin position="200"/>
        <end position="217"/>
    </location>
</feature>
<evidence type="ECO:0000256" key="2">
    <source>
        <dbReference type="ARBA" id="ARBA00022692"/>
    </source>
</evidence>
<evidence type="ECO:0000259" key="6">
    <source>
        <dbReference type="Pfam" id="PF04932"/>
    </source>
</evidence>
<keyword evidence="4 5" id="KW-0472">Membrane</keyword>
<gene>
    <name evidence="7" type="ORF">GGQ61_001073</name>
</gene>